<dbReference type="STRING" id="573321.SAMN04488505_101206"/>
<organism evidence="6 7">
    <name type="scientific">Chitinophaga rupis</name>
    <dbReference type="NCBI Taxonomy" id="573321"/>
    <lineage>
        <taxon>Bacteria</taxon>
        <taxon>Pseudomonadati</taxon>
        <taxon>Bacteroidota</taxon>
        <taxon>Chitinophagia</taxon>
        <taxon>Chitinophagales</taxon>
        <taxon>Chitinophagaceae</taxon>
        <taxon>Chitinophaga</taxon>
    </lineage>
</organism>
<proteinExistence type="predicted"/>
<dbReference type="PANTHER" id="PTHR35008">
    <property type="entry name" value="BLL4482 PROTEIN-RELATED"/>
    <property type="match status" value="1"/>
</dbReference>
<evidence type="ECO:0000256" key="4">
    <source>
        <dbReference type="PROSITE-ProRule" id="PRU00433"/>
    </source>
</evidence>
<keyword evidence="3 4" id="KW-0408">Iron</keyword>
<evidence type="ECO:0000256" key="1">
    <source>
        <dbReference type="ARBA" id="ARBA00022617"/>
    </source>
</evidence>
<sequence length="188" mass="20269">MLYGYMLCMSCKHNSNSTMVLQDTANWPATFGLGRPATQAEIAKLDIDVRPDGKGLPPGAGDAITGKTIYMAKCAACHGTGAEPMDVKLPGPALMNDSAGADRNKLKTIGNYWPYATTIFDYVRRTMPYNAPGTLTDNEVYSLTAYILHASNIITAQTVMNAASLPKVTMPAKKLFVPDNRHAGPEVR</sequence>
<evidence type="ECO:0000256" key="3">
    <source>
        <dbReference type="ARBA" id="ARBA00023004"/>
    </source>
</evidence>
<evidence type="ECO:0000313" key="7">
    <source>
        <dbReference type="Proteomes" id="UP000198984"/>
    </source>
</evidence>
<reference evidence="6 7" key="1">
    <citation type="submission" date="2016-10" db="EMBL/GenBank/DDBJ databases">
        <authorList>
            <person name="de Groot N.N."/>
        </authorList>
    </citation>
    <scope>NUCLEOTIDE SEQUENCE [LARGE SCALE GENOMIC DNA]</scope>
    <source>
        <strain evidence="6 7">DSM 21039</strain>
    </source>
</reference>
<gene>
    <name evidence="6" type="ORF">SAMN04488505_101206</name>
</gene>
<accession>A0A1H7H343</accession>
<dbReference type="GO" id="GO:0020037">
    <property type="term" value="F:heme binding"/>
    <property type="evidence" value="ECO:0007669"/>
    <property type="project" value="InterPro"/>
</dbReference>
<keyword evidence="7" id="KW-1185">Reference proteome</keyword>
<protein>
    <submittedName>
        <fullName evidence="6">Cytochrome c</fullName>
    </submittedName>
</protein>
<dbReference type="SUPFAM" id="SSF46626">
    <property type="entry name" value="Cytochrome c"/>
    <property type="match status" value="1"/>
</dbReference>
<dbReference type="GO" id="GO:0009055">
    <property type="term" value="F:electron transfer activity"/>
    <property type="evidence" value="ECO:0007669"/>
    <property type="project" value="InterPro"/>
</dbReference>
<dbReference type="PANTHER" id="PTHR35008:SF8">
    <property type="entry name" value="ALCOHOL DEHYDROGENASE CYTOCHROME C SUBUNIT"/>
    <property type="match status" value="1"/>
</dbReference>
<dbReference type="InterPro" id="IPR036909">
    <property type="entry name" value="Cyt_c-like_dom_sf"/>
</dbReference>
<feature type="domain" description="Cytochrome c" evidence="5">
    <location>
        <begin position="61"/>
        <end position="151"/>
    </location>
</feature>
<dbReference type="InterPro" id="IPR051459">
    <property type="entry name" value="Cytochrome_c-type_DH"/>
</dbReference>
<evidence type="ECO:0000259" key="5">
    <source>
        <dbReference type="PROSITE" id="PS51007"/>
    </source>
</evidence>
<evidence type="ECO:0000313" key="6">
    <source>
        <dbReference type="EMBL" id="SEK44187.1"/>
    </source>
</evidence>
<keyword evidence="2 4" id="KW-0479">Metal-binding</keyword>
<dbReference type="GO" id="GO:0046872">
    <property type="term" value="F:metal ion binding"/>
    <property type="evidence" value="ECO:0007669"/>
    <property type="project" value="UniProtKB-KW"/>
</dbReference>
<dbReference type="Gene3D" id="1.10.760.10">
    <property type="entry name" value="Cytochrome c-like domain"/>
    <property type="match status" value="1"/>
</dbReference>
<dbReference type="PROSITE" id="PS51007">
    <property type="entry name" value="CYTC"/>
    <property type="match status" value="1"/>
</dbReference>
<keyword evidence="1 4" id="KW-0349">Heme</keyword>
<dbReference type="AlphaFoldDB" id="A0A1H7H343"/>
<dbReference type="Pfam" id="PF00034">
    <property type="entry name" value="Cytochrom_C"/>
    <property type="match status" value="1"/>
</dbReference>
<name>A0A1H7H343_9BACT</name>
<dbReference type="Proteomes" id="UP000198984">
    <property type="component" value="Unassembled WGS sequence"/>
</dbReference>
<dbReference type="EMBL" id="FOBB01000001">
    <property type="protein sequence ID" value="SEK44187.1"/>
    <property type="molecule type" value="Genomic_DNA"/>
</dbReference>
<evidence type="ECO:0000256" key="2">
    <source>
        <dbReference type="ARBA" id="ARBA00022723"/>
    </source>
</evidence>
<dbReference type="InterPro" id="IPR009056">
    <property type="entry name" value="Cyt_c-like_dom"/>
</dbReference>